<sequence length="348" mass="40285">MPEWKKFTSVHKQKEGLSPGTLVYVGDTESEETVVVTHFFNENDYICSKGMEEPVEGKRTWVQISGLSDIRTIAEIGKRYNISNLSLEDALSTDQRPKIEFASTYFFITMRILDTPDKTEEQISFFVGKDWLVSISEHTSDVLNPVIKQLGSEDNRLRSSTPDRLVHALTDRIADQYLVRADELDMQTEALEELVVNQAEKVTASMIHRHKRAILHLRRISMPLKELFNTLSKGETPFVSASSVPFFRDTFDHVLWLSEECETLRDTSQGLMEVYISSLDMKMNRIMKVLTIISTIFIPITFITGMYGMNFIHMPYITKTAWGFSFVIGFCIVLSIWMIFWFKKKKWW</sequence>
<comment type="catalytic activity">
    <reaction evidence="10">
        <text>Mg(2+)(in) = Mg(2+)(out)</text>
        <dbReference type="Rhea" id="RHEA:29827"/>
        <dbReference type="ChEBI" id="CHEBI:18420"/>
    </reaction>
</comment>
<dbReference type="SUPFAM" id="SSF144083">
    <property type="entry name" value="Magnesium transport protein CorA, transmembrane region"/>
    <property type="match status" value="1"/>
</dbReference>
<dbReference type="GO" id="GO:0050897">
    <property type="term" value="F:cobalt ion binding"/>
    <property type="evidence" value="ECO:0007669"/>
    <property type="project" value="TreeGrafter"/>
</dbReference>
<evidence type="ECO:0000256" key="12">
    <source>
        <dbReference type="RuleBase" id="RU362010"/>
    </source>
</evidence>
<evidence type="ECO:0000256" key="8">
    <source>
        <dbReference type="ARBA" id="ARBA00023065"/>
    </source>
</evidence>
<evidence type="ECO:0000313" key="14">
    <source>
        <dbReference type="Proteomes" id="UP000005632"/>
    </source>
</evidence>
<dbReference type="SUPFAM" id="SSF143865">
    <property type="entry name" value="CorA soluble domain-like"/>
    <property type="match status" value="1"/>
</dbReference>
<dbReference type="AlphaFoldDB" id="G8QY96"/>
<dbReference type="GO" id="GO:0015095">
    <property type="term" value="F:magnesium ion transmembrane transporter activity"/>
    <property type="evidence" value="ECO:0007669"/>
    <property type="project" value="UniProtKB-UniRule"/>
</dbReference>
<dbReference type="InterPro" id="IPR045863">
    <property type="entry name" value="CorA_TM1_TM2"/>
</dbReference>
<accession>G8QY96</accession>
<dbReference type="CDD" id="cd12828">
    <property type="entry name" value="TmCorA-like_1"/>
    <property type="match status" value="1"/>
</dbReference>
<proteinExistence type="inferred from homology"/>
<dbReference type="Proteomes" id="UP000005632">
    <property type="component" value="Chromosome"/>
</dbReference>
<dbReference type="GO" id="GO:0015087">
    <property type="term" value="F:cobalt ion transmembrane transporter activity"/>
    <property type="evidence" value="ECO:0007669"/>
    <property type="project" value="UniProtKB-UniRule"/>
</dbReference>
<comment type="subcellular location">
    <subcellularLocation>
        <location evidence="1">Cell membrane</location>
        <topology evidence="1">Multi-pass membrane protein</topology>
    </subcellularLocation>
    <subcellularLocation>
        <location evidence="12">Membrane</location>
        <topology evidence="12">Multi-pass membrane protein</topology>
    </subcellularLocation>
</comment>
<evidence type="ECO:0000313" key="13">
    <source>
        <dbReference type="EMBL" id="AEV29661.1"/>
    </source>
</evidence>
<keyword evidence="14" id="KW-1185">Reference proteome</keyword>
<protein>
    <recommendedName>
        <fullName evidence="12">Magnesium transport protein CorA</fullName>
    </recommendedName>
</protein>
<evidence type="ECO:0000256" key="9">
    <source>
        <dbReference type="ARBA" id="ARBA00023136"/>
    </source>
</evidence>
<evidence type="ECO:0000256" key="4">
    <source>
        <dbReference type="ARBA" id="ARBA00022475"/>
    </source>
</evidence>
<dbReference type="Pfam" id="PF01544">
    <property type="entry name" value="CorA"/>
    <property type="match status" value="1"/>
</dbReference>
<evidence type="ECO:0000256" key="2">
    <source>
        <dbReference type="ARBA" id="ARBA00009765"/>
    </source>
</evidence>
<dbReference type="PANTHER" id="PTHR46494:SF1">
    <property type="entry name" value="CORA FAMILY METAL ION TRANSPORTER (EUROFUNG)"/>
    <property type="match status" value="1"/>
</dbReference>
<dbReference type="Gene3D" id="3.30.460.20">
    <property type="entry name" value="CorA soluble domain-like"/>
    <property type="match status" value="1"/>
</dbReference>
<dbReference type="RefSeq" id="WP_014270504.1">
    <property type="nucleotide sequence ID" value="NC_016633.1"/>
</dbReference>
<keyword evidence="7 12" id="KW-1133">Transmembrane helix</keyword>
<comment type="similarity">
    <text evidence="2 12">Belongs to the CorA metal ion transporter (MIT) (TC 1.A.35) family.</text>
</comment>
<dbReference type="GO" id="GO:0000287">
    <property type="term" value="F:magnesium ion binding"/>
    <property type="evidence" value="ECO:0007669"/>
    <property type="project" value="TreeGrafter"/>
</dbReference>
<evidence type="ECO:0000256" key="10">
    <source>
        <dbReference type="ARBA" id="ARBA00034269"/>
    </source>
</evidence>
<evidence type="ECO:0000256" key="3">
    <source>
        <dbReference type="ARBA" id="ARBA00022448"/>
    </source>
</evidence>
<gene>
    <name evidence="12" type="primary">corA</name>
    <name evidence="13" type="ordered locus">SpiGrapes_1867</name>
</gene>
<organism evidence="13 14">
    <name type="scientific">Sphaerochaeta pleomorpha (strain ATCC BAA-1885 / DSM 22778 / Grapes)</name>
    <dbReference type="NCBI Taxonomy" id="158190"/>
    <lineage>
        <taxon>Bacteria</taxon>
        <taxon>Pseudomonadati</taxon>
        <taxon>Spirochaetota</taxon>
        <taxon>Spirochaetia</taxon>
        <taxon>Spirochaetales</taxon>
        <taxon>Sphaerochaetaceae</taxon>
        <taxon>Sphaerochaeta</taxon>
    </lineage>
</organism>
<dbReference type="OrthoDB" id="9803416at2"/>
<evidence type="ECO:0000256" key="5">
    <source>
        <dbReference type="ARBA" id="ARBA00022692"/>
    </source>
</evidence>
<comment type="function">
    <text evidence="11">Mediates influx of magnesium ions. Alternates between open and closed states. Activated by low cytoplasmic Mg(2+) levels. Inactive when cytoplasmic Mg(2+) levels are high.</text>
</comment>
<keyword evidence="6 12" id="KW-0460">Magnesium</keyword>
<feature type="transmembrane region" description="Helical" evidence="12">
    <location>
        <begin position="289"/>
        <end position="309"/>
    </location>
</feature>
<name>G8QY96_SPHPG</name>
<dbReference type="InterPro" id="IPR002523">
    <property type="entry name" value="MgTranspt_CorA/ZnTranspt_ZntB"/>
</dbReference>
<evidence type="ECO:0000256" key="1">
    <source>
        <dbReference type="ARBA" id="ARBA00004651"/>
    </source>
</evidence>
<keyword evidence="4 12" id="KW-1003">Cell membrane</keyword>
<evidence type="ECO:0000256" key="6">
    <source>
        <dbReference type="ARBA" id="ARBA00022842"/>
    </source>
</evidence>
<dbReference type="FunFam" id="1.20.58.340:FF:000004">
    <property type="entry name" value="Magnesium transport protein CorA"/>
    <property type="match status" value="1"/>
</dbReference>
<reference evidence="13 14" key="1">
    <citation type="submission" date="2011-11" db="EMBL/GenBank/DDBJ databases">
        <title>Complete sequence of Spirochaeta sp. grapes.</title>
        <authorList>
            <consortium name="US DOE Joint Genome Institute"/>
            <person name="Lucas S."/>
            <person name="Han J."/>
            <person name="Lapidus A."/>
            <person name="Cheng J.-F."/>
            <person name="Goodwin L."/>
            <person name="Pitluck S."/>
            <person name="Peters L."/>
            <person name="Ovchinnikova G."/>
            <person name="Munk A.C."/>
            <person name="Detter J.C."/>
            <person name="Han C."/>
            <person name="Tapia R."/>
            <person name="Land M."/>
            <person name="Hauser L."/>
            <person name="Kyrpides N."/>
            <person name="Ivanova N."/>
            <person name="Pagani I."/>
            <person name="Ritalahtilisa K."/>
            <person name="Loeffler F."/>
            <person name="Woyke T."/>
        </authorList>
    </citation>
    <scope>NUCLEOTIDE SEQUENCE [LARGE SCALE GENOMIC DNA]</scope>
    <source>
        <strain evidence="14">ATCC BAA-1885 / DSM 22778 / Grapes</strain>
    </source>
</reference>
<dbReference type="PANTHER" id="PTHR46494">
    <property type="entry name" value="CORA FAMILY METAL ION TRANSPORTER (EUROFUNG)"/>
    <property type="match status" value="1"/>
</dbReference>
<dbReference type="Gene3D" id="1.20.58.340">
    <property type="entry name" value="Magnesium transport protein CorA, transmembrane region"/>
    <property type="match status" value="2"/>
</dbReference>
<keyword evidence="3 12" id="KW-0813">Transport</keyword>
<keyword evidence="5 12" id="KW-0812">Transmembrane</keyword>
<dbReference type="HOGENOM" id="CLU_007127_0_0_12"/>
<keyword evidence="9 12" id="KW-0472">Membrane</keyword>
<feature type="transmembrane region" description="Helical" evidence="12">
    <location>
        <begin position="321"/>
        <end position="342"/>
    </location>
</feature>
<evidence type="ECO:0000256" key="7">
    <source>
        <dbReference type="ARBA" id="ARBA00022989"/>
    </source>
</evidence>
<dbReference type="KEGG" id="sgp:SpiGrapes_1867"/>
<keyword evidence="8 12" id="KW-0406">Ion transport</keyword>
<dbReference type="EMBL" id="CP003155">
    <property type="protein sequence ID" value="AEV29661.1"/>
    <property type="molecule type" value="Genomic_DNA"/>
</dbReference>
<dbReference type="STRING" id="158190.SpiGrapes_1867"/>
<dbReference type="NCBIfam" id="TIGR00383">
    <property type="entry name" value="corA"/>
    <property type="match status" value="1"/>
</dbReference>
<dbReference type="GO" id="GO:0005886">
    <property type="term" value="C:plasma membrane"/>
    <property type="evidence" value="ECO:0007669"/>
    <property type="project" value="UniProtKB-SubCell"/>
</dbReference>
<evidence type="ECO:0000256" key="11">
    <source>
        <dbReference type="ARBA" id="ARBA00045497"/>
    </source>
</evidence>
<dbReference type="eggNOG" id="COG0598">
    <property type="taxonomic scope" value="Bacteria"/>
</dbReference>
<dbReference type="InterPro" id="IPR045861">
    <property type="entry name" value="CorA_cytoplasmic_dom"/>
</dbReference>
<dbReference type="InterPro" id="IPR004488">
    <property type="entry name" value="Mg/Co-transport_prot_CorA"/>
</dbReference>